<organism evidence="3 4">
    <name type="scientific">Amylocarpus encephaloides</name>
    <dbReference type="NCBI Taxonomy" id="45428"/>
    <lineage>
        <taxon>Eukaryota</taxon>
        <taxon>Fungi</taxon>
        <taxon>Dikarya</taxon>
        <taxon>Ascomycota</taxon>
        <taxon>Pezizomycotina</taxon>
        <taxon>Leotiomycetes</taxon>
        <taxon>Helotiales</taxon>
        <taxon>Helotiales incertae sedis</taxon>
        <taxon>Amylocarpus</taxon>
    </lineage>
</organism>
<dbReference type="CDD" id="cd22191">
    <property type="entry name" value="DPBB_RlpA_EXP_N-like"/>
    <property type="match status" value="1"/>
</dbReference>
<name>A0A9P8C387_9HELO</name>
<keyword evidence="1 2" id="KW-0732">Signal</keyword>
<dbReference type="AlphaFoldDB" id="A0A9P8C387"/>
<feature type="signal peptide" evidence="2">
    <location>
        <begin position="1"/>
        <end position="18"/>
    </location>
</feature>
<evidence type="ECO:0000313" key="3">
    <source>
        <dbReference type="EMBL" id="KAG9232303.1"/>
    </source>
</evidence>
<dbReference type="InterPro" id="IPR036908">
    <property type="entry name" value="RlpA-like_sf"/>
</dbReference>
<evidence type="ECO:0000313" key="4">
    <source>
        <dbReference type="Proteomes" id="UP000824998"/>
    </source>
</evidence>
<reference evidence="3" key="1">
    <citation type="journal article" date="2021" name="IMA Fungus">
        <title>Genomic characterization of three marine fungi, including Emericellopsis atlantica sp. nov. with signatures of a generalist lifestyle and marine biomass degradation.</title>
        <authorList>
            <person name="Hagestad O.C."/>
            <person name="Hou L."/>
            <person name="Andersen J.H."/>
            <person name="Hansen E.H."/>
            <person name="Altermark B."/>
            <person name="Li C."/>
            <person name="Kuhnert E."/>
            <person name="Cox R.J."/>
            <person name="Crous P.W."/>
            <person name="Spatafora J.W."/>
            <person name="Lail K."/>
            <person name="Amirebrahimi M."/>
            <person name="Lipzen A."/>
            <person name="Pangilinan J."/>
            <person name="Andreopoulos W."/>
            <person name="Hayes R.D."/>
            <person name="Ng V."/>
            <person name="Grigoriev I.V."/>
            <person name="Jackson S.A."/>
            <person name="Sutton T.D.S."/>
            <person name="Dobson A.D.W."/>
            <person name="Rama T."/>
        </authorList>
    </citation>
    <scope>NUCLEOTIDE SEQUENCE</scope>
    <source>
        <strain evidence="3">TRa018bII</strain>
    </source>
</reference>
<dbReference type="InterPro" id="IPR051477">
    <property type="entry name" value="Expansin_CellWall"/>
</dbReference>
<sequence length="133" mass="14183">MKINILSAILAFTALASAVPVDIADAGTANVTLIAAPQERGVATYYYQNGGTGSCGERWSDNDILCAVSPSRIRGRCGHPCRLSANGHTLWGRVVDTCVGCSPQHVDVSVRAFRILSNNNLGAGRINVDWRIK</sequence>
<feature type="chain" id="PRO_5040319872" description="RlpA-like protein double-psi beta-barrel domain-containing protein" evidence="2">
    <location>
        <begin position="19"/>
        <end position="133"/>
    </location>
</feature>
<proteinExistence type="predicted"/>
<protein>
    <recommendedName>
        <fullName evidence="5">RlpA-like protein double-psi beta-barrel domain-containing protein</fullName>
    </recommendedName>
</protein>
<evidence type="ECO:0000256" key="1">
    <source>
        <dbReference type="ARBA" id="ARBA00022729"/>
    </source>
</evidence>
<keyword evidence="4" id="KW-1185">Reference proteome</keyword>
<accession>A0A9P8C387</accession>
<dbReference type="OrthoDB" id="623670at2759"/>
<evidence type="ECO:0008006" key="5">
    <source>
        <dbReference type="Google" id="ProtNLM"/>
    </source>
</evidence>
<dbReference type="SUPFAM" id="SSF50685">
    <property type="entry name" value="Barwin-like endoglucanases"/>
    <property type="match status" value="1"/>
</dbReference>
<dbReference type="EMBL" id="MU251555">
    <property type="protein sequence ID" value="KAG9232303.1"/>
    <property type="molecule type" value="Genomic_DNA"/>
</dbReference>
<evidence type="ECO:0000256" key="2">
    <source>
        <dbReference type="SAM" id="SignalP"/>
    </source>
</evidence>
<dbReference type="PANTHER" id="PTHR31836">
    <property type="match status" value="1"/>
</dbReference>
<dbReference type="PANTHER" id="PTHR31836:SF28">
    <property type="entry name" value="SRCR DOMAIN-CONTAINING PROTEIN-RELATED"/>
    <property type="match status" value="1"/>
</dbReference>
<dbReference type="Proteomes" id="UP000824998">
    <property type="component" value="Unassembled WGS sequence"/>
</dbReference>
<gene>
    <name evidence="3" type="ORF">BJ875DRAFT_467170</name>
</gene>
<comment type="caution">
    <text evidence="3">The sequence shown here is derived from an EMBL/GenBank/DDBJ whole genome shotgun (WGS) entry which is preliminary data.</text>
</comment>
<dbReference type="Gene3D" id="2.40.40.10">
    <property type="entry name" value="RlpA-like domain"/>
    <property type="match status" value="1"/>
</dbReference>